<proteinExistence type="predicted"/>
<sequence length="35" mass="3756">MDLVESYMVLMAVSDKTVLYMANSSMDPLNDGSAG</sequence>
<name>A0A6C0DPI6_9ZZZZ</name>
<dbReference type="AlphaFoldDB" id="A0A6C0DPI6"/>
<accession>A0A6C0DPI6</accession>
<dbReference type="EMBL" id="MN739637">
    <property type="protein sequence ID" value="QHT17485.1"/>
    <property type="molecule type" value="Genomic_DNA"/>
</dbReference>
<reference evidence="1" key="1">
    <citation type="journal article" date="2020" name="Nature">
        <title>Giant virus diversity and host interactions through global metagenomics.</title>
        <authorList>
            <person name="Schulz F."/>
            <person name="Roux S."/>
            <person name="Paez-Espino D."/>
            <person name="Jungbluth S."/>
            <person name="Walsh D.A."/>
            <person name="Denef V.J."/>
            <person name="McMahon K.D."/>
            <person name="Konstantinidis K.T."/>
            <person name="Eloe-Fadrosh E.A."/>
            <person name="Kyrpides N.C."/>
            <person name="Woyke T."/>
        </authorList>
    </citation>
    <scope>NUCLEOTIDE SEQUENCE</scope>
    <source>
        <strain evidence="1">GVMAG-M-3300023174-24</strain>
    </source>
</reference>
<organism evidence="1">
    <name type="scientific">viral metagenome</name>
    <dbReference type="NCBI Taxonomy" id="1070528"/>
    <lineage>
        <taxon>unclassified sequences</taxon>
        <taxon>metagenomes</taxon>
        <taxon>organismal metagenomes</taxon>
    </lineage>
</organism>
<evidence type="ECO:0000313" key="1">
    <source>
        <dbReference type="EMBL" id="QHT17485.1"/>
    </source>
</evidence>
<protein>
    <submittedName>
        <fullName evidence="1">Uncharacterized protein</fullName>
    </submittedName>
</protein>